<dbReference type="GO" id="GO:0030170">
    <property type="term" value="F:pyridoxal phosphate binding"/>
    <property type="evidence" value="ECO:0007669"/>
    <property type="project" value="UniProtKB-ARBA"/>
</dbReference>
<dbReference type="Gene3D" id="3.40.640.10">
    <property type="entry name" value="Type I PLP-dependent aspartate aminotransferase-like (Major domain)"/>
    <property type="match status" value="1"/>
</dbReference>
<dbReference type="CDD" id="cd00616">
    <property type="entry name" value="AHBA_syn"/>
    <property type="match status" value="1"/>
</dbReference>
<evidence type="ECO:0000256" key="3">
    <source>
        <dbReference type="PIRSR" id="PIRSR000390-1"/>
    </source>
</evidence>
<protein>
    <submittedName>
        <fullName evidence="6">dTDP-4-amino-4,6-dideoxygalactose transaminase</fullName>
    </submittedName>
</protein>
<evidence type="ECO:0000313" key="6">
    <source>
        <dbReference type="EMBL" id="MBB3926241.1"/>
    </source>
</evidence>
<dbReference type="PIRSF" id="PIRSF000390">
    <property type="entry name" value="PLP_StrS"/>
    <property type="match status" value="1"/>
</dbReference>
<organism evidence="6 7">
    <name type="scientific">Sphingobium jiangsuense</name>
    <dbReference type="NCBI Taxonomy" id="870476"/>
    <lineage>
        <taxon>Bacteria</taxon>
        <taxon>Pseudomonadati</taxon>
        <taxon>Pseudomonadota</taxon>
        <taxon>Alphaproteobacteria</taxon>
        <taxon>Sphingomonadales</taxon>
        <taxon>Sphingomonadaceae</taxon>
        <taxon>Sphingobium</taxon>
    </lineage>
</organism>
<keyword evidence="7" id="KW-1185">Reference proteome</keyword>
<dbReference type="Pfam" id="PF01041">
    <property type="entry name" value="DegT_DnrJ_EryC1"/>
    <property type="match status" value="1"/>
</dbReference>
<evidence type="ECO:0000256" key="5">
    <source>
        <dbReference type="RuleBase" id="RU004508"/>
    </source>
</evidence>
<dbReference type="GO" id="GO:0000271">
    <property type="term" value="P:polysaccharide biosynthetic process"/>
    <property type="evidence" value="ECO:0007669"/>
    <property type="project" value="TreeGrafter"/>
</dbReference>
<dbReference type="EMBL" id="JACIDT010000006">
    <property type="protein sequence ID" value="MBB3926241.1"/>
    <property type="molecule type" value="Genomic_DNA"/>
</dbReference>
<dbReference type="InterPro" id="IPR000653">
    <property type="entry name" value="DegT/StrS_aminotransferase"/>
</dbReference>
<proteinExistence type="inferred from homology"/>
<dbReference type="FunFam" id="3.40.640.10:FF:000089">
    <property type="entry name" value="Aminotransferase, DegT/DnrJ/EryC1/StrS family"/>
    <property type="match status" value="1"/>
</dbReference>
<dbReference type="GO" id="GO:0008483">
    <property type="term" value="F:transaminase activity"/>
    <property type="evidence" value="ECO:0007669"/>
    <property type="project" value="TreeGrafter"/>
</dbReference>
<feature type="active site" description="Proton acceptor" evidence="3">
    <location>
        <position position="186"/>
    </location>
</feature>
<comment type="similarity">
    <text evidence="2 5">Belongs to the DegT/DnrJ/EryC1 family.</text>
</comment>
<dbReference type="InterPro" id="IPR015422">
    <property type="entry name" value="PyrdxlP-dep_Trfase_small"/>
</dbReference>
<dbReference type="AlphaFoldDB" id="A0A7W6BJM5"/>
<comment type="caution">
    <text evidence="6">The sequence shown here is derived from an EMBL/GenBank/DDBJ whole genome shotgun (WGS) entry which is preliminary data.</text>
</comment>
<dbReference type="Gene3D" id="3.90.1150.10">
    <property type="entry name" value="Aspartate Aminotransferase, domain 1"/>
    <property type="match status" value="1"/>
</dbReference>
<dbReference type="SUPFAM" id="SSF53383">
    <property type="entry name" value="PLP-dependent transferases"/>
    <property type="match status" value="1"/>
</dbReference>
<evidence type="ECO:0000256" key="4">
    <source>
        <dbReference type="PIRSR" id="PIRSR000390-2"/>
    </source>
</evidence>
<dbReference type="InterPro" id="IPR015424">
    <property type="entry name" value="PyrdxlP-dep_Trfase"/>
</dbReference>
<evidence type="ECO:0000256" key="1">
    <source>
        <dbReference type="ARBA" id="ARBA00022898"/>
    </source>
</evidence>
<sequence length="364" mass="39805">MNIPFFDLAAAYRELKEEIDGAVARVMASGWYIQGEEVEAFEADFAGYCEAKHAIGVANGLDALVLALRALDIGPGDEVLVPSNTFIATWLAVSEVGAMPVPVEPVPTTHNIDPSRLADAITPHTRAVIAVHLYGQSADLDGIAAVTRARGLYLIEDAAQAQGARYRGRRIGAHGDAVCWSFYPAKNLGAMGDGGAVTTDDAGLADKIRILGNYGSRRKYHNEVRGRNSRLDPLQAAILKVKLPVLDQWNDRRRAIAERYIAELADTGLILPEVPDWAEPVWHQFVVRSQNRAADMERLDEMGVPTQIHYPLAPSQQPAYNDLPLRSPLPIAEKLAAEVFSLPIGPHQDSEITDRIIDAVRKIR</sequence>
<dbReference type="InterPro" id="IPR015421">
    <property type="entry name" value="PyrdxlP-dep_Trfase_major"/>
</dbReference>
<evidence type="ECO:0000313" key="7">
    <source>
        <dbReference type="Proteomes" id="UP000571950"/>
    </source>
</evidence>
<gene>
    <name evidence="6" type="ORF">GGR43_001958</name>
</gene>
<dbReference type="RefSeq" id="WP_188071791.1">
    <property type="nucleotide sequence ID" value="NZ_BSPS01000019.1"/>
</dbReference>
<dbReference type="PANTHER" id="PTHR30244">
    <property type="entry name" value="TRANSAMINASE"/>
    <property type="match status" value="1"/>
</dbReference>
<dbReference type="Proteomes" id="UP000571950">
    <property type="component" value="Unassembled WGS sequence"/>
</dbReference>
<accession>A0A7W6BJM5</accession>
<evidence type="ECO:0000256" key="2">
    <source>
        <dbReference type="ARBA" id="ARBA00037999"/>
    </source>
</evidence>
<dbReference type="PANTHER" id="PTHR30244:SF36">
    <property type="entry name" value="3-OXO-GLUCOSE-6-PHOSPHATE:GLUTAMATE AMINOTRANSFERASE"/>
    <property type="match status" value="1"/>
</dbReference>
<keyword evidence="1 4" id="KW-0663">Pyridoxal phosphate</keyword>
<feature type="modified residue" description="N6-(pyridoxal phosphate)lysine" evidence="4">
    <location>
        <position position="186"/>
    </location>
</feature>
<name>A0A7W6BJM5_9SPHN</name>
<reference evidence="6 7" key="1">
    <citation type="submission" date="2020-08" db="EMBL/GenBank/DDBJ databases">
        <title>Genomic Encyclopedia of Type Strains, Phase IV (KMG-IV): sequencing the most valuable type-strain genomes for metagenomic binning, comparative biology and taxonomic classification.</title>
        <authorList>
            <person name="Goeker M."/>
        </authorList>
    </citation>
    <scope>NUCLEOTIDE SEQUENCE [LARGE SCALE GENOMIC DNA]</scope>
    <source>
        <strain evidence="6 7">DSM 26189</strain>
    </source>
</reference>